<evidence type="ECO:0000313" key="2">
    <source>
        <dbReference type="Proteomes" id="UP000324897"/>
    </source>
</evidence>
<sequence>MMCSRFDLFSAVIVLLRPVRWQDPERRLPLARPARCGAAFFLVFHLSFPSKAVAAAMALFAMEAIGAAASLILQPRAALPFAYGEALEWSTATSWSCSVWHHGSQFTRRRSRGGFTATFVSSAVSPYLAHIAASSAQSEVPACCHWTPAFLLTRPKVLAGNPPLQSKQVVTCDWKGMLWPQPLATPAATSTRAIEICQQAQRHGCKLRGMGIELCLIASQHYGIAFEYDHDDVAVQSCVKVPATSMRLADLMTASLGCPCLAVAQELVWSNQRPSLNPMHRQIINPLPSDIYFDIPATGADIQH</sequence>
<gene>
    <name evidence="1" type="ORF">EJB05_44654</name>
</gene>
<dbReference type="Proteomes" id="UP000324897">
    <property type="component" value="Chromosome 3"/>
</dbReference>
<dbReference type="Gramene" id="TVU11091">
    <property type="protein sequence ID" value="TVU11091"/>
    <property type="gene ID" value="EJB05_44654"/>
</dbReference>
<dbReference type="EMBL" id="RWGY01000039">
    <property type="protein sequence ID" value="TVU11091.1"/>
    <property type="molecule type" value="Genomic_DNA"/>
</dbReference>
<organism evidence="1 2">
    <name type="scientific">Eragrostis curvula</name>
    <name type="common">weeping love grass</name>
    <dbReference type="NCBI Taxonomy" id="38414"/>
    <lineage>
        <taxon>Eukaryota</taxon>
        <taxon>Viridiplantae</taxon>
        <taxon>Streptophyta</taxon>
        <taxon>Embryophyta</taxon>
        <taxon>Tracheophyta</taxon>
        <taxon>Spermatophyta</taxon>
        <taxon>Magnoliopsida</taxon>
        <taxon>Liliopsida</taxon>
        <taxon>Poales</taxon>
        <taxon>Poaceae</taxon>
        <taxon>PACMAD clade</taxon>
        <taxon>Chloridoideae</taxon>
        <taxon>Eragrostideae</taxon>
        <taxon>Eragrostidinae</taxon>
        <taxon>Eragrostis</taxon>
    </lineage>
</organism>
<keyword evidence="2" id="KW-1185">Reference proteome</keyword>
<comment type="caution">
    <text evidence="1">The sequence shown here is derived from an EMBL/GenBank/DDBJ whole genome shotgun (WGS) entry which is preliminary data.</text>
</comment>
<protein>
    <submittedName>
        <fullName evidence="1">Uncharacterized protein</fullName>
    </submittedName>
</protein>
<proteinExistence type="predicted"/>
<reference evidence="1 2" key="1">
    <citation type="journal article" date="2019" name="Sci. Rep.">
        <title>A high-quality genome of Eragrostis curvula grass provides insights into Poaceae evolution and supports new strategies to enhance forage quality.</title>
        <authorList>
            <person name="Carballo J."/>
            <person name="Santos B.A.C.M."/>
            <person name="Zappacosta D."/>
            <person name="Garbus I."/>
            <person name="Selva J.P."/>
            <person name="Gallo C.A."/>
            <person name="Diaz A."/>
            <person name="Albertini E."/>
            <person name="Caccamo M."/>
            <person name="Echenique V."/>
        </authorList>
    </citation>
    <scope>NUCLEOTIDE SEQUENCE [LARGE SCALE GENOMIC DNA]</scope>
    <source>
        <strain evidence="2">cv. Victoria</strain>
        <tissue evidence="1">Leaf</tissue>
    </source>
</reference>
<dbReference type="AlphaFoldDB" id="A0A5J9TK93"/>
<accession>A0A5J9TK93</accession>
<name>A0A5J9TK93_9POAL</name>
<evidence type="ECO:0000313" key="1">
    <source>
        <dbReference type="EMBL" id="TVU11091.1"/>
    </source>
</evidence>